<dbReference type="Pfam" id="PF09704">
    <property type="entry name" value="Cas_Cas5d"/>
    <property type="match status" value="1"/>
</dbReference>
<evidence type="ECO:0000313" key="3">
    <source>
        <dbReference type="Proteomes" id="UP000730482"/>
    </source>
</evidence>
<dbReference type="CDD" id="cd09756">
    <property type="entry name" value="Cas5_I-E"/>
    <property type="match status" value="1"/>
</dbReference>
<reference evidence="2 3" key="1">
    <citation type="submission" date="2020-02" db="EMBL/GenBank/DDBJ databases">
        <title>Acidophilic actinobacteria isolated from forest soil.</title>
        <authorList>
            <person name="Golinska P."/>
        </authorList>
    </citation>
    <scope>NUCLEOTIDE SEQUENCE [LARGE SCALE GENOMIC DNA]</scope>
    <source>
        <strain evidence="2 3">NL8</strain>
    </source>
</reference>
<accession>A0ABS5KJV3</accession>
<evidence type="ECO:0000313" key="2">
    <source>
        <dbReference type="EMBL" id="MBS2545346.1"/>
    </source>
</evidence>
<organism evidence="2 3">
    <name type="scientific">Catenulispora pinistramenti</name>
    <dbReference type="NCBI Taxonomy" id="2705254"/>
    <lineage>
        <taxon>Bacteria</taxon>
        <taxon>Bacillati</taxon>
        <taxon>Actinomycetota</taxon>
        <taxon>Actinomycetes</taxon>
        <taxon>Catenulisporales</taxon>
        <taxon>Catenulisporaceae</taxon>
        <taxon>Catenulispora</taxon>
    </lineage>
</organism>
<comment type="caution">
    <text evidence="2">The sequence shown here is derived from an EMBL/GenBank/DDBJ whole genome shotgun (WGS) entry which is preliminary data.</text>
</comment>
<proteinExistence type="predicted"/>
<dbReference type="InterPro" id="IPR010147">
    <property type="entry name" value="CRISPR-assoc_prot_CasD"/>
</dbReference>
<dbReference type="InterPro" id="IPR013422">
    <property type="entry name" value="CRISPR-assoc_prot_Cas5_N"/>
</dbReference>
<keyword evidence="3" id="KW-1185">Reference proteome</keyword>
<dbReference type="Gene3D" id="3.30.70.2660">
    <property type="match status" value="1"/>
</dbReference>
<name>A0ABS5KJV3_9ACTN</name>
<protein>
    <submittedName>
        <fullName evidence="2">Type I-E CRISPR-associated protein Cas5/CasD</fullName>
    </submittedName>
</protein>
<dbReference type="EMBL" id="JAAFYZ010000002">
    <property type="protein sequence ID" value="MBS2545346.1"/>
    <property type="molecule type" value="Genomic_DNA"/>
</dbReference>
<gene>
    <name evidence="2" type="primary">cas5e</name>
    <name evidence="2" type="ORF">KGQ19_00540</name>
</gene>
<evidence type="ECO:0000256" key="1">
    <source>
        <dbReference type="ARBA" id="ARBA00023118"/>
    </source>
</evidence>
<dbReference type="InterPro" id="IPR021124">
    <property type="entry name" value="CRISPR-assoc_prot_Cas5"/>
</dbReference>
<sequence length="270" mass="29078">MTTSHTQPADQNVLLLRLAGPLQSWGIAGENNRRDTASAPTKSGILGLLAAAEGRRREDPITDLLSLHMGVRTDQPGSLLRDYHTVSDYRGVPLLSAAVTTAGVQKPTSPKKPTHVTTRFYLQDAVFLAAIAGPAATIETLHRAVTNPAFPLALGRRSCVPAGRLVIGVQAGGLMHTLQTTPWQAGDLARARYRHSNIDLPITIDAEAATVDGTGTTRHTVFDVPISFHPRKRGFRERDVIHTWTTVPTGHALTDETSSSAHDPFALIGW</sequence>
<dbReference type="RefSeq" id="WP_212007012.1">
    <property type="nucleotide sequence ID" value="NZ_JAAFYZ010000002.1"/>
</dbReference>
<dbReference type="NCBIfam" id="TIGR02593">
    <property type="entry name" value="CRISPR_cas5"/>
    <property type="match status" value="1"/>
</dbReference>
<dbReference type="NCBIfam" id="TIGR01868">
    <property type="entry name" value="casD_Cas5e"/>
    <property type="match status" value="1"/>
</dbReference>
<keyword evidence="1" id="KW-0051">Antiviral defense</keyword>
<dbReference type="Proteomes" id="UP000730482">
    <property type="component" value="Unassembled WGS sequence"/>
</dbReference>